<dbReference type="PROSITE" id="PS50883">
    <property type="entry name" value="EAL"/>
    <property type="match status" value="1"/>
</dbReference>
<dbReference type="CDD" id="cd01949">
    <property type="entry name" value="GGDEF"/>
    <property type="match status" value="1"/>
</dbReference>
<dbReference type="InterPro" id="IPR050706">
    <property type="entry name" value="Cyclic-di-GMP_PDE-like"/>
</dbReference>
<dbReference type="Gene3D" id="3.30.70.270">
    <property type="match status" value="1"/>
</dbReference>
<dbReference type="Pfam" id="PF00563">
    <property type="entry name" value="EAL"/>
    <property type="match status" value="1"/>
</dbReference>
<name>A0A964BR88_9CYAN</name>
<dbReference type="RefSeq" id="WP_229640809.1">
    <property type="nucleotide sequence ID" value="NZ_JADWDC010000028.1"/>
</dbReference>
<dbReference type="InterPro" id="IPR000160">
    <property type="entry name" value="GGDEF_dom"/>
</dbReference>
<organism evidence="5 6">
    <name type="scientific">Waterburya agarophytonicola KI4</name>
    <dbReference type="NCBI Taxonomy" id="2874699"/>
    <lineage>
        <taxon>Bacteria</taxon>
        <taxon>Bacillati</taxon>
        <taxon>Cyanobacteriota</taxon>
        <taxon>Cyanophyceae</taxon>
        <taxon>Pleurocapsales</taxon>
        <taxon>Hyellaceae</taxon>
        <taxon>Waterburya</taxon>
        <taxon>Waterburya agarophytonicola</taxon>
    </lineage>
</organism>
<dbReference type="SUPFAM" id="SSF141868">
    <property type="entry name" value="EAL domain-like"/>
    <property type="match status" value="1"/>
</dbReference>
<keyword evidence="6" id="KW-1185">Reference proteome</keyword>
<dbReference type="GO" id="GO:0071111">
    <property type="term" value="F:cyclic-guanylate-specific phosphodiesterase activity"/>
    <property type="evidence" value="ECO:0007669"/>
    <property type="project" value="InterPro"/>
</dbReference>
<dbReference type="InterPro" id="IPR035919">
    <property type="entry name" value="EAL_sf"/>
</dbReference>
<feature type="domain" description="Response regulatory" evidence="2">
    <location>
        <begin position="17"/>
        <end position="133"/>
    </location>
</feature>
<feature type="domain" description="EAL" evidence="3">
    <location>
        <begin position="369"/>
        <end position="626"/>
    </location>
</feature>
<dbReference type="SUPFAM" id="SSF55073">
    <property type="entry name" value="Nucleotide cyclase"/>
    <property type="match status" value="1"/>
</dbReference>
<sequence>MENATLVSQKSTLATDNILIVDDTPDNLRLLSKTLIQEGYKVRCAVNGSMALLTIKAKLPDLILLDINMPEMDGFEVCKQLKSSDITKDIPVIFVSALDEMFDKVKAFELGAVDYISKPFQIPEVLSRVTNQLSLQNLKKQLIQKNQLLEIEIINRIAAEAEIRQLNFELEQRVIERTLQLRTEIKERQEIQKELEYLVWNNSLTGLPNRLWLIKKLKNILGKIRIATIILDCNRFKIINDSLGRQAGDVLLQMIAQRLKSQVLTEDLNVYLTHFGEDKFAIVLENIQNDSCAITVSQKIHQILSYAFLIEEREIFITFNIGIVISDLNYSKPDDIFRDADLAIQKAKSSTNHYYQVFDATIKNNTLEILELETDLRIALKNQEFHLNYQPIISFNTGTIVGFETLVRWNHPQKGFISPAKFIPVAEQTNLILSLGMWILQQACQQIRIWQDRLNRQYIDFTVSVNISGKQFEQEDFIEQLDQIIADTGINIKHLKLEITETLLMNNTEIADRIFKQLKARQIQLAIDDFGTGYSSLSYLDRFPVDTLKIDRSFVSRLDEENQASTIVRATLDLAHNLGFNVVAEGVENIRQIEQLKNWGCEFAQGYFYSKPLDRDSAWQFLQENLINTNAIQTKLII</sequence>
<feature type="domain" description="GGDEF" evidence="4">
    <location>
        <begin position="224"/>
        <end position="360"/>
    </location>
</feature>
<dbReference type="CDD" id="cd19920">
    <property type="entry name" value="REC_PA4781-like"/>
    <property type="match status" value="1"/>
</dbReference>
<dbReference type="CDD" id="cd01948">
    <property type="entry name" value="EAL"/>
    <property type="match status" value="1"/>
</dbReference>
<dbReference type="Pfam" id="PF00990">
    <property type="entry name" value="GGDEF"/>
    <property type="match status" value="1"/>
</dbReference>
<proteinExistence type="predicted"/>
<dbReference type="SMART" id="SM00267">
    <property type="entry name" value="GGDEF"/>
    <property type="match status" value="1"/>
</dbReference>
<dbReference type="EMBL" id="JADWDC010000028">
    <property type="protein sequence ID" value="MCC0177744.1"/>
    <property type="molecule type" value="Genomic_DNA"/>
</dbReference>
<dbReference type="InterPro" id="IPR001633">
    <property type="entry name" value="EAL_dom"/>
</dbReference>
<evidence type="ECO:0000259" key="3">
    <source>
        <dbReference type="PROSITE" id="PS50883"/>
    </source>
</evidence>
<protein>
    <submittedName>
        <fullName evidence="5">EAL domain-containing protein</fullName>
    </submittedName>
</protein>
<evidence type="ECO:0000313" key="5">
    <source>
        <dbReference type="EMBL" id="MCC0177744.1"/>
    </source>
</evidence>
<dbReference type="NCBIfam" id="TIGR00254">
    <property type="entry name" value="GGDEF"/>
    <property type="match status" value="1"/>
</dbReference>
<feature type="modified residue" description="4-aspartylphosphate" evidence="1">
    <location>
        <position position="66"/>
    </location>
</feature>
<reference evidence="5" key="1">
    <citation type="journal article" date="2021" name="Antonie Van Leeuwenhoek">
        <title>Draft genome and description of Waterburya agarophytonicola gen. nov. sp. nov. (Pleurocapsales, Cyanobacteria): a seaweed symbiont.</title>
        <authorList>
            <person name="Bonthond G."/>
            <person name="Shalygin S."/>
            <person name="Bayer T."/>
            <person name="Weinberger F."/>
        </authorList>
    </citation>
    <scope>NUCLEOTIDE SEQUENCE</scope>
    <source>
        <strain evidence="5">KI4</strain>
    </source>
</reference>
<dbReference type="GO" id="GO:0000160">
    <property type="term" value="P:phosphorelay signal transduction system"/>
    <property type="evidence" value="ECO:0007669"/>
    <property type="project" value="InterPro"/>
</dbReference>
<evidence type="ECO:0000256" key="1">
    <source>
        <dbReference type="PROSITE-ProRule" id="PRU00169"/>
    </source>
</evidence>
<dbReference type="PANTHER" id="PTHR33121">
    <property type="entry name" value="CYCLIC DI-GMP PHOSPHODIESTERASE PDEF"/>
    <property type="match status" value="1"/>
</dbReference>
<dbReference type="InterPro" id="IPR029787">
    <property type="entry name" value="Nucleotide_cyclase"/>
</dbReference>
<evidence type="ECO:0000259" key="2">
    <source>
        <dbReference type="PROSITE" id="PS50110"/>
    </source>
</evidence>
<gene>
    <name evidence="5" type="ORF">I4641_12215</name>
</gene>
<dbReference type="SUPFAM" id="SSF52172">
    <property type="entry name" value="CheY-like"/>
    <property type="match status" value="1"/>
</dbReference>
<dbReference type="PROSITE" id="PS50110">
    <property type="entry name" value="RESPONSE_REGULATORY"/>
    <property type="match status" value="1"/>
</dbReference>
<dbReference type="Gene3D" id="3.20.20.450">
    <property type="entry name" value="EAL domain"/>
    <property type="match status" value="1"/>
</dbReference>
<dbReference type="Proteomes" id="UP000729733">
    <property type="component" value="Unassembled WGS sequence"/>
</dbReference>
<dbReference type="Pfam" id="PF00072">
    <property type="entry name" value="Response_reg"/>
    <property type="match status" value="1"/>
</dbReference>
<dbReference type="Gene3D" id="3.40.50.2300">
    <property type="match status" value="1"/>
</dbReference>
<dbReference type="SMART" id="SM00448">
    <property type="entry name" value="REC"/>
    <property type="match status" value="1"/>
</dbReference>
<evidence type="ECO:0000313" key="6">
    <source>
        <dbReference type="Proteomes" id="UP000729733"/>
    </source>
</evidence>
<dbReference type="InterPro" id="IPR011006">
    <property type="entry name" value="CheY-like_superfamily"/>
</dbReference>
<dbReference type="AlphaFoldDB" id="A0A964BR88"/>
<dbReference type="PANTHER" id="PTHR33121:SF70">
    <property type="entry name" value="SIGNALING PROTEIN YKOW"/>
    <property type="match status" value="1"/>
</dbReference>
<comment type="caution">
    <text evidence="5">The sequence shown here is derived from an EMBL/GenBank/DDBJ whole genome shotgun (WGS) entry which is preliminary data.</text>
</comment>
<dbReference type="InterPro" id="IPR043128">
    <property type="entry name" value="Rev_trsase/Diguanyl_cyclase"/>
</dbReference>
<evidence type="ECO:0000259" key="4">
    <source>
        <dbReference type="PROSITE" id="PS50887"/>
    </source>
</evidence>
<accession>A0A964BR88</accession>
<dbReference type="SMART" id="SM00052">
    <property type="entry name" value="EAL"/>
    <property type="match status" value="1"/>
</dbReference>
<dbReference type="FunFam" id="3.20.20.450:FF:000001">
    <property type="entry name" value="Cyclic di-GMP phosphodiesterase yahA"/>
    <property type="match status" value="1"/>
</dbReference>
<keyword evidence="1" id="KW-0597">Phosphoprotein</keyword>
<dbReference type="InterPro" id="IPR001789">
    <property type="entry name" value="Sig_transdc_resp-reg_receiver"/>
</dbReference>
<dbReference type="PROSITE" id="PS50887">
    <property type="entry name" value="GGDEF"/>
    <property type="match status" value="1"/>
</dbReference>